<comment type="pathway">
    <text evidence="1 9">Carbohydrate acid metabolism; D-gluconate degradation.</text>
</comment>
<sequence>MAHGLPLTDADRGPWLVRVRDAVDALCQRGQADLVVVACSALRRAYRDVLRDTQRASVQFVYLAVEPPVLEERLAARQGHFMQASLLSSQLATLEPPDEEPGVLTIPVQRHTTLKQVLQSIQMWMYKTT</sequence>
<dbReference type="SUPFAM" id="SSF52540">
    <property type="entry name" value="P-loop containing nucleoside triphosphate hydrolases"/>
    <property type="match status" value="1"/>
</dbReference>
<keyword evidence="4 9" id="KW-0808">Transferase</keyword>
<accession>A0AAF0EI69</accession>
<dbReference type="PANTHER" id="PTHR43442">
    <property type="entry name" value="GLUCONOKINASE-RELATED"/>
    <property type="match status" value="1"/>
</dbReference>
<proteinExistence type="inferred from homology"/>
<comment type="catalytic activity">
    <reaction evidence="8 9">
        <text>D-gluconate + ATP = 6-phospho-D-gluconate + ADP + H(+)</text>
        <dbReference type="Rhea" id="RHEA:19433"/>
        <dbReference type="ChEBI" id="CHEBI:15378"/>
        <dbReference type="ChEBI" id="CHEBI:18391"/>
        <dbReference type="ChEBI" id="CHEBI:30616"/>
        <dbReference type="ChEBI" id="CHEBI:58759"/>
        <dbReference type="ChEBI" id="CHEBI:456216"/>
        <dbReference type="EC" id="2.7.1.12"/>
    </reaction>
</comment>
<keyword evidence="11" id="KW-1185">Reference proteome</keyword>
<evidence type="ECO:0000256" key="6">
    <source>
        <dbReference type="ARBA" id="ARBA00022777"/>
    </source>
</evidence>
<dbReference type="CDD" id="cd02021">
    <property type="entry name" value="GntK"/>
    <property type="match status" value="1"/>
</dbReference>
<name>A0AAF0EI69_9BASI</name>
<dbReference type="NCBIfam" id="TIGR01313">
    <property type="entry name" value="therm_gnt_kin"/>
    <property type="match status" value="1"/>
</dbReference>
<evidence type="ECO:0000256" key="2">
    <source>
        <dbReference type="ARBA" id="ARBA00008420"/>
    </source>
</evidence>
<evidence type="ECO:0000256" key="1">
    <source>
        <dbReference type="ARBA" id="ARBA00004875"/>
    </source>
</evidence>
<dbReference type="EMBL" id="CP119902">
    <property type="protein sequence ID" value="WFD22787.1"/>
    <property type="molecule type" value="Genomic_DNA"/>
</dbReference>
<evidence type="ECO:0000256" key="8">
    <source>
        <dbReference type="ARBA" id="ARBA00048090"/>
    </source>
</evidence>
<reference evidence="10" key="1">
    <citation type="submission" date="2023-03" db="EMBL/GenBank/DDBJ databases">
        <title>Mating type loci evolution in Malassezia.</title>
        <authorList>
            <person name="Coelho M.A."/>
        </authorList>
    </citation>
    <scope>NUCLEOTIDE SEQUENCE</scope>
    <source>
        <strain evidence="10">CBS 12830</strain>
    </source>
</reference>
<dbReference type="AlphaFoldDB" id="A0AAF0EI69"/>
<evidence type="ECO:0000256" key="4">
    <source>
        <dbReference type="ARBA" id="ARBA00022679"/>
    </source>
</evidence>
<keyword evidence="7 9" id="KW-0067">ATP-binding</keyword>
<keyword evidence="6 9" id="KW-0418">Kinase</keyword>
<evidence type="ECO:0000256" key="5">
    <source>
        <dbReference type="ARBA" id="ARBA00022741"/>
    </source>
</evidence>
<comment type="similarity">
    <text evidence="2 9">Belongs to the gluconokinase GntK/GntV family.</text>
</comment>
<protein>
    <recommendedName>
        <fullName evidence="3 9">Gluconokinase</fullName>
        <ecNumber evidence="3 9">2.7.1.12</ecNumber>
    </recommendedName>
</protein>
<dbReference type="GO" id="GO:0005524">
    <property type="term" value="F:ATP binding"/>
    <property type="evidence" value="ECO:0007669"/>
    <property type="project" value="UniProtKB-KW"/>
</dbReference>
<keyword evidence="5 9" id="KW-0547">Nucleotide-binding</keyword>
<dbReference type="Gene3D" id="3.40.50.300">
    <property type="entry name" value="P-loop containing nucleotide triphosphate hydrolases"/>
    <property type="match status" value="1"/>
</dbReference>
<gene>
    <name evidence="10" type="ORF">MEQU1_001464</name>
</gene>
<dbReference type="PANTHER" id="PTHR43442:SF3">
    <property type="entry name" value="GLUCONOKINASE-RELATED"/>
    <property type="match status" value="1"/>
</dbReference>
<evidence type="ECO:0000313" key="11">
    <source>
        <dbReference type="Proteomes" id="UP001214415"/>
    </source>
</evidence>
<evidence type="ECO:0000313" key="10">
    <source>
        <dbReference type="EMBL" id="WFD22787.1"/>
    </source>
</evidence>
<dbReference type="InterPro" id="IPR006001">
    <property type="entry name" value="Therm_gnt_kin"/>
</dbReference>
<evidence type="ECO:0000256" key="3">
    <source>
        <dbReference type="ARBA" id="ARBA00012054"/>
    </source>
</evidence>
<dbReference type="EC" id="2.7.1.12" evidence="3 9"/>
<evidence type="ECO:0000256" key="7">
    <source>
        <dbReference type="ARBA" id="ARBA00022840"/>
    </source>
</evidence>
<dbReference type="GO" id="GO:0005975">
    <property type="term" value="P:carbohydrate metabolic process"/>
    <property type="evidence" value="ECO:0007669"/>
    <property type="project" value="InterPro"/>
</dbReference>
<dbReference type="InterPro" id="IPR027417">
    <property type="entry name" value="P-loop_NTPase"/>
</dbReference>
<dbReference type="Proteomes" id="UP001214415">
    <property type="component" value="Chromosome 3"/>
</dbReference>
<organism evidence="10 11">
    <name type="scientific">Malassezia equina</name>
    <dbReference type="NCBI Taxonomy" id="1381935"/>
    <lineage>
        <taxon>Eukaryota</taxon>
        <taxon>Fungi</taxon>
        <taxon>Dikarya</taxon>
        <taxon>Basidiomycota</taxon>
        <taxon>Ustilaginomycotina</taxon>
        <taxon>Malasseziomycetes</taxon>
        <taxon>Malasseziales</taxon>
        <taxon>Malasseziaceae</taxon>
        <taxon>Malassezia</taxon>
    </lineage>
</organism>
<evidence type="ECO:0000256" key="9">
    <source>
        <dbReference type="RuleBase" id="RU363066"/>
    </source>
</evidence>
<dbReference type="GO" id="GO:0005737">
    <property type="term" value="C:cytoplasm"/>
    <property type="evidence" value="ECO:0007669"/>
    <property type="project" value="TreeGrafter"/>
</dbReference>
<dbReference type="GO" id="GO:0046316">
    <property type="term" value="F:gluconokinase activity"/>
    <property type="evidence" value="ECO:0007669"/>
    <property type="project" value="UniProtKB-EC"/>
</dbReference>